<gene>
    <name evidence="2" type="ORF">NCTC10926_02104</name>
</gene>
<dbReference type="EMBL" id="UFSW01000001">
    <property type="protein sequence ID" value="SUU98667.1"/>
    <property type="molecule type" value="Genomic_DNA"/>
</dbReference>
<feature type="transmembrane region" description="Helical" evidence="1">
    <location>
        <begin position="6"/>
        <end position="23"/>
    </location>
</feature>
<feature type="transmembrane region" description="Helical" evidence="1">
    <location>
        <begin position="28"/>
        <end position="44"/>
    </location>
</feature>
<reference evidence="2 3" key="1">
    <citation type="submission" date="2018-06" db="EMBL/GenBank/DDBJ databases">
        <authorList>
            <consortium name="Pathogen Informatics"/>
            <person name="Doyle S."/>
        </authorList>
    </citation>
    <scope>NUCLEOTIDE SEQUENCE [LARGE SCALE GENOMIC DNA]</scope>
    <source>
        <strain evidence="2 3">NCTC10926</strain>
    </source>
</reference>
<accession>A0A380X7N6</accession>
<evidence type="ECO:0000256" key="1">
    <source>
        <dbReference type="SAM" id="Phobius"/>
    </source>
</evidence>
<dbReference type="Pfam" id="PF02447">
    <property type="entry name" value="GntP_permease"/>
    <property type="match status" value="1"/>
</dbReference>
<keyword evidence="1" id="KW-1133">Transmembrane helix</keyword>
<dbReference type="GO" id="GO:0016020">
    <property type="term" value="C:membrane"/>
    <property type="evidence" value="ECO:0007669"/>
    <property type="project" value="InterPro"/>
</dbReference>
<evidence type="ECO:0000313" key="3">
    <source>
        <dbReference type="Proteomes" id="UP000254620"/>
    </source>
</evidence>
<dbReference type="GO" id="GO:0015128">
    <property type="term" value="F:gluconate transmembrane transporter activity"/>
    <property type="evidence" value="ECO:0007669"/>
    <property type="project" value="InterPro"/>
</dbReference>
<dbReference type="Proteomes" id="UP000254620">
    <property type="component" value="Unassembled WGS sequence"/>
</dbReference>
<evidence type="ECO:0000313" key="2">
    <source>
        <dbReference type="EMBL" id="SUU98667.1"/>
    </source>
</evidence>
<dbReference type="AlphaFoldDB" id="A0A380X7N6"/>
<sequence length="45" mass="4747">MLGLPTPIIGLIIAVFVLVYLVLKTRVHAFIAMLIAASIAGLLAE</sequence>
<proteinExistence type="predicted"/>
<name>A0A380X7N6_AVIPA</name>
<protein>
    <submittedName>
        <fullName evidence="2">GntP family permease</fullName>
    </submittedName>
</protein>
<keyword evidence="1" id="KW-0472">Membrane</keyword>
<keyword evidence="1" id="KW-0812">Transmembrane</keyword>
<dbReference type="InterPro" id="IPR003474">
    <property type="entry name" value="Glcn_transporter"/>
</dbReference>
<organism evidence="2 3">
    <name type="scientific">Avibacterium paragallinarum</name>
    <name type="common">Haemophilus gallinarum</name>
    <dbReference type="NCBI Taxonomy" id="728"/>
    <lineage>
        <taxon>Bacteria</taxon>
        <taxon>Pseudomonadati</taxon>
        <taxon>Pseudomonadota</taxon>
        <taxon>Gammaproteobacteria</taxon>
        <taxon>Pasteurellales</taxon>
        <taxon>Pasteurellaceae</taxon>
        <taxon>Avibacterium</taxon>
    </lineage>
</organism>